<accession>A0A9D4NIY6</accession>
<name>A0A9D4NIY6_DREPO</name>
<organism evidence="1 2">
    <name type="scientific">Dreissena polymorpha</name>
    <name type="common">Zebra mussel</name>
    <name type="synonym">Mytilus polymorpha</name>
    <dbReference type="NCBI Taxonomy" id="45954"/>
    <lineage>
        <taxon>Eukaryota</taxon>
        <taxon>Metazoa</taxon>
        <taxon>Spiralia</taxon>
        <taxon>Lophotrochozoa</taxon>
        <taxon>Mollusca</taxon>
        <taxon>Bivalvia</taxon>
        <taxon>Autobranchia</taxon>
        <taxon>Heteroconchia</taxon>
        <taxon>Euheterodonta</taxon>
        <taxon>Imparidentia</taxon>
        <taxon>Neoheterodontei</taxon>
        <taxon>Myida</taxon>
        <taxon>Dreissenoidea</taxon>
        <taxon>Dreissenidae</taxon>
        <taxon>Dreissena</taxon>
    </lineage>
</organism>
<reference evidence="1" key="1">
    <citation type="journal article" date="2019" name="bioRxiv">
        <title>The Genome of the Zebra Mussel, Dreissena polymorpha: A Resource for Invasive Species Research.</title>
        <authorList>
            <person name="McCartney M.A."/>
            <person name="Auch B."/>
            <person name="Kono T."/>
            <person name="Mallez S."/>
            <person name="Zhang Y."/>
            <person name="Obille A."/>
            <person name="Becker A."/>
            <person name="Abrahante J.E."/>
            <person name="Garbe J."/>
            <person name="Badalamenti J.P."/>
            <person name="Herman A."/>
            <person name="Mangelson H."/>
            <person name="Liachko I."/>
            <person name="Sullivan S."/>
            <person name="Sone E.D."/>
            <person name="Koren S."/>
            <person name="Silverstein K.A.T."/>
            <person name="Beckman K.B."/>
            <person name="Gohl D.M."/>
        </authorList>
    </citation>
    <scope>NUCLEOTIDE SEQUENCE</scope>
    <source>
        <strain evidence="1">Duluth1</strain>
        <tissue evidence="1">Whole animal</tissue>
    </source>
</reference>
<dbReference type="Proteomes" id="UP000828390">
    <property type="component" value="Unassembled WGS sequence"/>
</dbReference>
<evidence type="ECO:0000313" key="1">
    <source>
        <dbReference type="EMBL" id="KAH3896315.1"/>
    </source>
</evidence>
<gene>
    <name evidence="1" type="ORF">DPMN_020491</name>
</gene>
<keyword evidence="2" id="KW-1185">Reference proteome</keyword>
<dbReference type="EMBL" id="JAIWYP010000001">
    <property type="protein sequence ID" value="KAH3896315.1"/>
    <property type="molecule type" value="Genomic_DNA"/>
</dbReference>
<protein>
    <submittedName>
        <fullName evidence="1">Uncharacterized protein</fullName>
    </submittedName>
</protein>
<dbReference type="AlphaFoldDB" id="A0A9D4NIY6"/>
<proteinExistence type="predicted"/>
<comment type="caution">
    <text evidence="1">The sequence shown here is derived from an EMBL/GenBank/DDBJ whole genome shotgun (WGS) entry which is preliminary data.</text>
</comment>
<evidence type="ECO:0000313" key="2">
    <source>
        <dbReference type="Proteomes" id="UP000828390"/>
    </source>
</evidence>
<reference evidence="1" key="2">
    <citation type="submission" date="2020-11" db="EMBL/GenBank/DDBJ databases">
        <authorList>
            <person name="McCartney M.A."/>
            <person name="Auch B."/>
            <person name="Kono T."/>
            <person name="Mallez S."/>
            <person name="Becker A."/>
            <person name="Gohl D.M."/>
            <person name="Silverstein K.A.T."/>
            <person name="Koren S."/>
            <person name="Bechman K.B."/>
            <person name="Herman A."/>
            <person name="Abrahante J.E."/>
            <person name="Garbe J."/>
        </authorList>
    </citation>
    <scope>NUCLEOTIDE SEQUENCE</scope>
    <source>
        <strain evidence="1">Duluth1</strain>
        <tissue evidence="1">Whole animal</tissue>
    </source>
</reference>
<sequence>MVYDNNTDDDDGNDSVCGDHVAIGVMLIRTRMRESKHLNLCHPPLIEAKSRVNQIGKPRTGDALKPCLASLIRQEKDEK</sequence>